<comment type="similarity">
    <text evidence="1">Belongs to the GerABKA family.</text>
</comment>
<dbReference type="PANTHER" id="PTHR22550">
    <property type="entry name" value="SPORE GERMINATION PROTEIN"/>
    <property type="match status" value="1"/>
</dbReference>
<dbReference type="InterPro" id="IPR004995">
    <property type="entry name" value="Spore_Ger"/>
</dbReference>
<dbReference type="Pfam" id="PF03323">
    <property type="entry name" value="GerA"/>
    <property type="match status" value="1"/>
</dbReference>
<dbReference type="EMBL" id="CP000724">
    <property type="protein sequence ID" value="ABR46741.1"/>
    <property type="molecule type" value="Genomic_DNA"/>
</dbReference>
<dbReference type="GO" id="GO:0016020">
    <property type="term" value="C:membrane"/>
    <property type="evidence" value="ECO:0007669"/>
    <property type="project" value="InterPro"/>
</dbReference>
<dbReference type="RefSeq" id="WP_011971649.1">
    <property type="nucleotide sequence ID" value="NC_009633.1"/>
</dbReference>
<evidence type="ECO:0000256" key="3">
    <source>
        <dbReference type="SAM" id="Phobius"/>
    </source>
</evidence>
<proteinExistence type="inferred from homology"/>
<dbReference type="InterPro" id="IPR050768">
    <property type="entry name" value="UPF0353/GerABKA_families"/>
</dbReference>
<feature type="transmembrane region" description="Helical" evidence="3">
    <location>
        <begin position="410"/>
        <end position="429"/>
    </location>
</feature>
<protein>
    <submittedName>
        <fullName evidence="4">GerA spore germination protein</fullName>
    </submittedName>
</protein>
<gene>
    <name evidence="4" type="ordered locus">Amet_0514</name>
</gene>
<feature type="transmembrane region" description="Helical" evidence="3">
    <location>
        <begin position="321"/>
        <end position="340"/>
    </location>
</feature>
<keyword evidence="3" id="KW-0812">Transmembrane</keyword>
<dbReference type="PANTHER" id="PTHR22550:SF5">
    <property type="entry name" value="LEUCINE ZIPPER PROTEIN 4"/>
    <property type="match status" value="1"/>
</dbReference>
<evidence type="ECO:0000313" key="5">
    <source>
        <dbReference type="Proteomes" id="UP000001572"/>
    </source>
</evidence>
<dbReference type="AlphaFoldDB" id="A6TKM3"/>
<dbReference type="Proteomes" id="UP000001572">
    <property type="component" value="Chromosome"/>
</dbReference>
<keyword evidence="2 3" id="KW-0472">Membrane</keyword>
<dbReference type="PIRSF" id="PIRSF005690">
    <property type="entry name" value="GerBA"/>
    <property type="match status" value="1"/>
</dbReference>
<name>A6TKM3_ALKMQ</name>
<evidence type="ECO:0000313" key="4">
    <source>
        <dbReference type="EMBL" id="ABR46741.1"/>
    </source>
</evidence>
<keyword evidence="5" id="KW-1185">Reference proteome</keyword>
<reference evidence="5" key="1">
    <citation type="journal article" date="2016" name="Genome Announc.">
        <title>Complete genome sequence of Alkaliphilus metalliredigens strain QYMF, an alkaliphilic and metal-reducing bacterium isolated from borax-contaminated leachate ponds.</title>
        <authorList>
            <person name="Hwang C."/>
            <person name="Copeland A."/>
            <person name="Lucas S."/>
            <person name="Lapidus A."/>
            <person name="Barry K."/>
            <person name="Detter J.C."/>
            <person name="Glavina Del Rio T."/>
            <person name="Hammon N."/>
            <person name="Israni S."/>
            <person name="Dalin E."/>
            <person name="Tice H."/>
            <person name="Pitluck S."/>
            <person name="Chertkov O."/>
            <person name="Brettin T."/>
            <person name="Bruce D."/>
            <person name="Han C."/>
            <person name="Schmutz J."/>
            <person name="Larimer F."/>
            <person name="Land M.L."/>
            <person name="Hauser L."/>
            <person name="Kyrpides N."/>
            <person name="Mikhailova N."/>
            <person name="Ye Q."/>
            <person name="Zhou J."/>
            <person name="Richardson P."/>
            <person name="Fields M.W."/>
        </authorList>
    </citation>
    <scope>NUCLEOTIDE SEQUENCE [LARGE SCALE GENOMIC DNA]</scope>
    <source>
        <strain evidence="5">QYMF</strain>
    </source>
</reference>
<accession>A6TKM3</accession>
<keyword evidence="3" id="KW-1133">Transmembrane helix</keyword>
<dbReference type="eggNOG" id="COG0697">
    <property type="taxonomic scope" value="Bacteria"/>
</dbReference>
<feature type="transmembrane region" description="Helical" evidence="3">
    <location>
        <begin position="441"/>
        <end position="464"/>
    </location>
</feature>
<evidence type="ECO:0000256" key="1">
    <source>
        <dbReference type="ARBA" id="ARBA00005278"/>
    </source>
</evidence>
<organism evidence="4 5">
    <name type="scientific">Alkaliphilus metalliredigens (strain QYMF)</name>
    <dbReference type="NCBI Taxonomy" id="293826"/>
    <lineage>
        <taxon>Bacteria</taxon>
        <taxon>Bacillati</taxon>
        <taxon>Bacillota</taxon>
        <taxon>Clostridia</taxon>
        <taxon>Peptostreptococcales</taxon>
        <taxon>Natronincolaceae</taxon>
        <taxon>Alkaliphilus</taxon>
    </lineage>
</organism>
<dbReference type="KEGG" id="amt:Amet_0514"/>
<dbReference type="HOGENOM" id="CLU_021639_4_1_9"/>
<dbReference type="GO" id="GO:0009847">
    <property type="term" value="P:spore germination"/>
    <property type="evidence" value="ECO:0007669"/>
    <property type="project" value="InterPro"/>
</dbReference>
<dbReference type="STRING" id="293826.Amet_0514"/>
<evidence type="ECO:0000256" key="2">
    <source>
        <dbReference type="ARBA" id="ARBA00023136"/>
    </source>
</evidence>
<sequence length="517" mass="58506">MNFLNRFFKNKKESKTEIKISDEVHIPLHISKSVNINRENLEKAFENCDDLTYRTVKLQDHEKTIEVLLIYLNNLVDLKDINQNIIKPLNSYDASNNVQSRDEKININTIEEIINTHDIQRINNMKYAMEGILSGDTLLLMDHDVDGLLLRTQGGEIRSIEESDVESVIRGPRDSFIENVHVNIGLIRKKIKSPSLKVKQLIIGSESHTIVCVCYMENIVNQQALSNIMNKLKEIKIDGIFESGYIEQYLEGSPYSPFPQMQITERPDKVCGNLLEGKIIILVDGSPVSLILPISFFQLFQSPEDYYERVLFGNFTRLLRFLGFFIATSLPSIYVALISFHQEMLPMDLIIDLSRSRAQVPFPPVIEAILMEVTIELLRESSARLPGTIGQTIGIVGAIVIGDAAIQANIVSPVMIIVVAVTALGSYVLPHYSSTYPLRMIRFPIILMAATFGAFGIIIAWTWIIIHLCSIDSFGYPYLSPLAPLDPNIKKDALIRGTLWGFRKRPQTANKGNRSRW</sequence>